<keyword evidence="5" id="KW-0325">Glycoprotein</keyword>
<comment type="subcellular location">
    <subcellularLocation>
        <location evidence="1">Membrane</location>
        <topology evidence="1">Multi-pass membrane protein</topology>
    </subcellularLocation>
</comment>
<protein>
    <recommendedName>
        <fullName evidence="9">G-protein coupled receptors family 2 profile 2 domain-containing protein</fullName>
    </recommendedName>
</protein>
<evidence type="ECO:0000259" key="9">
    <source>
        <dbReference type="PROSITE" id="PS50261"/>
    </source>
</evidence>
<dbReference type="AlphaFoldDB" id="A0A9J6CE65"/>
<feature type="compositionally biased region" description="Basic and acidic residues" evidence="6">
    <location>
        <begin position="495"/>
        <end position="513"/>
    </location>
</feature>
<feature type="transmembrane region" description="Helical" evidence="7">
    <location>
        <begin position="426"/>
        <end position="445"/>
    </location>
</feature>
<feature type="region of interest" description="Disordered" evidence="6">
    <location>
        <begin position="493"/>
        <end position="513"/>
    </location>
</feature>
<evidence type="ECO:0000256" key="1">
    <source>
        <dbReference type="ARBA" id="ARBA00004141"/>
    </source>
</evidence>
<dbReference type="PROSITE" id="PS50261">
    <property type="entry name" value="G_PROTEIN_RECEP_F2_4"/>
    <property type="match status" value="1"/>
</dbReference>
<dbReference type="EMBL" id="JADBJN010000001">
    <property type="protein sequence ID" value="KAG5680112.1"/>
    <property type="molecule type" value="Genomic_DNA"/>
</dbReference>
<feature type="transmembrane region" description="Helical" evidence="7">
    <location>
        <begin position="294"/>
        <end position="316"/>
    </location>
</feature>
<comment type="caution">
    <text evidence="10">The sequence shown here is derived from an EMBL/GenBank/DDBJ whole genome shotgun (WGS) entry which is preliminary data.</text>
</comment>
<keyword evidence="2 7" id="KW-0812">Transmembrane</keyword>
<accession>A0A9J6CE65</accession>
<dbReference type="GO" id="GO:0004930">
    <property type="term" value="F:G protein-coupled receptor activity"/>
    <property type="evidence" value="ECO:0007669"/>
    <property type="project" value="InterPro"/>
</dbReference>
<feature type="transmembrane region" description="Helical" evidence="7">
    <location>
        <begin position="183"/>
        <end position="204"/>
    </location>
</feature>
<dbReference type="InterPro" id="IPR017981">
    <property type="entry name" value="GPCR_2-like_7TM"/>
</dbReference>
<dbReference type="GO" id="GO:0005886">
    <property type="term" value="C:plasma membrane"/>
    <property type="evidence" value="ECO:0007669"/>
    <property type="project" value="TreeGrafter"/>
</dbReference>
<dbReference type="Gene3D" id="1.20.1070.10">
    <property type="entry name" value="Rhodopsin 7-helix transmembrane proteins"/>
    <property type="match status" value="1"/>
</dbReference>
<evidence type="ECO:0000256" key="4">
    <source>
        <dbReference type="ARBA" id="ARBA00023136"/>
    </source>
</evidence>
<organism evidence="10 11">
    <name type="scientific">Polypedilum vanderplanki</name>
    <name type="common">Sleeping chironomid midge</name>
    <dbReference type="NCBI Taxonomy" id="319348"/>
    <lineage>
        <taxon>Eukaryota</taxon>
        <taxon>Metazoa</taxon>
        <taxon>Ecdysozoa</taxon>
        <taxon>Arthropoda</taxon>
        <taxon>Hexapoda</taxon>
        <taxon>Insecta</taxon>
        <taxon>Pterygota</taxon>
        <taxon>Neoptera</taxon>
        <taxon>Endopterygota</taxon>
        <taxon>Diptera</taxon>
        <taxon>Nematocera</taxon>
        <taxon>Chironomoidea</taxon>
        <taxon>Chironomidae</taxon>
        <taxon>Chironominae</taxon>
        <taxon>Polypedilum</taxon>
        <taxon>Polypedilum</taxon>
    </lineage>
</organism>
<dbReference type="Proteomes" id="UP001107558">
    <property type="component" value="Chromosome 1"/>
</dbReference>
<evidence type="ECO:0000256" key="7">
    <source>
        <dbReference type="SAM" id="Phobius"/>
    </source>
</evidence>
<name>A0A9J6CE65_POLVA</name>
<dbReference type="OrthoDB" id="347083at2759"/>
<feature type="chain" id="PRO_5039926176" description="G-protein coupled receptors family 2 profile 2 domain-containing protein" evidence="8">
    <location>
        <begin position="24"/>
        <end position="627"/>
    </location>
</feature>
<sequence>MRVFLCLIFKVLCIIFAFRESNGFSSRYINDFNKSSIDPTYDYDLAKSLIDETQLSDDFKSEQDEIYPDPEIFHRRMFNKTRFGDRHDESIIKIYTTRIRQPSTKKDKLQRINQTQDLNNDDLNSHDFIDSIMFIYYYGKSSRNWKDLGRRIVIIGSCFGIGAQILTLVVVTLRNRRSRKSNAFFPITMNLLVMLFLTNLLFIIGVHSNKNPLRCEMIALFLHYLYLTTSVWCFFFIFIIYDLIIHEYLRLKMKYILIIAYLGPVLYVMFSYAASSTSLEYQKYCFMSIHKNMIINFLIPIFLLIVATTILGTICLKKIKDKNRDILDSTSNAIASGIIMNNGQNIDKFLTDKEILASYYMKTSTFSNQLKCCDDHGNHDDNFLKSKTDLYDSKFDLGQLSIDISESSSTTSNSCDYTNFKNATKFSLFFQPVFAICWFIAVVALENIESYAFPTVYAILYNILNWSILLKSRNILPFMKHFYEVEHTENTANEHCSEETDEDNHNQLARKDSKNQKNNILNQLFLNSTTTESSLVLASTNGLHRDQIPLLYQAQFNHRKSIANLELTQADFHFEKHKQNSRSEHDLLFQQQQLGNLLTNGIENVVIPCAIRTSLDANLDRVSTISN</sequence>
<evidence type="ECO:0000256" key="2">
    <source>
        <dbReference type="ARBA" id="ARBA00022692"/>
    </source>
</evidence>
<dbReference type="Pfam" id="PF00002">
    <property type="entry name" value="7tm_2"/>
    <property type="match status" value="1"/>
</dbReference>
<feature type="transmembrane region" description="Helical" evidence="7">
    <location>
        <begin position="451"/>
        <end position="470"/>
    </location>
</feature>
<feature type="signal peptide" evidence="8">
    <location>
        <begin position="1"/>
        <end position="23"/>
    </location>
</feature>
<reference evidence="10" key="1">
    <citation type="submission" date="2021-03" db="EMBL/GenBank/DDBJ databases">
        <title>Chromosome level genome of the anhydrobiotic midge Polypedilum vanderplanki.</title>
        <authorList>
            <person name="Yoshida Y."/>
            <person name="Kikawada T."/>
            <person name="Gusev O."/>
        </authorList>
    </citation>
    <scope>NUCLEOTIDE SEQUENCE</scope>
    <source>
        <strain evidence="10">NIAS01</strain>
        <tissue evidence="10">Whole body or cell culture</tissue>
    </source>
</reference>
<keyword evidence="4 7" id="KW-0472">Membrane</keyword>
<evidence type="ECO:0000256" key="3">
    <source>
        <dbReference type="ARBA" id="ARBA00022989"/>
    </source>
</evidence>
<proteinExistence type="predicted"/>
<dbReference type="PANTHER" id="PTHR12011">
    <property type="entry name" value="ADHESION G-PROTEIN COUPLED RECEPTOR"/>
    <property type="match status" value="1"/>
</dbReference>
<dbReference type="InterPro" id="IPR000832">
    <property type="entry name" value="GPCR_2_secretin-like"/>
</dbReference>
<evidence type="ECO:0000313" key="11">
    <source>
        <dbReference type="Proteomes" id="UP001107558"/>
    </source>
</evidence>
<evidence type="ECO:0000256" key="6">
    <source>
        <dbReference type="SAM" id="MobiDB-lite"/>
    </source>
</evidence>
<feature type="transmembrane region" description="Helical" evidence="7">
    <location>
        <begin position="152"/>
        <end position="171"/>
    </location>
</feature>
<feature type="transmembrane region" description="Helical" evidence="7">
    <location>
        <begin position="224"/>
        <end position="243"/>
    </location>
</feature>
<dbReference type="PANTHER" id="PTHR12011:SF475">
    <property type="entry name" value="LATROPHILIN CIRL"/>
    <property type="match status" value="1"/>
</dbReference>
<evidence type="ECO:0000256" key="8">
    <source>
        <dbReference type="SAM" id="SignalP"/>
    </source>
</evidence>
<keyword evidence="8" id="KW-0732">Signal</keyword>
<feature type="domain" description="G-protein coupled receptors family 2 profile 2" evidence="9">
    <location>
        <begin position="149"/>
        <end position="311"/>
    </location>
</feature>
<feature type="transmembrane region" description="Helical" evidence="7">
    <location>
        <begin position="255"/>
        <end position="274"/>
    </location>
</feature>
<evidence type="ECO:0000313" key="10">
    <source>
        <dbReference type="EMBL" id="KAG5680112.1"/>
    </source>
</evidence>
<gene>
    <name evidence="10" type="ORF">PVAND_009638</name>
</gene>
<keyword evidence="11" id="KW-1185">Reference proteome</keyword>
<keyword evidence="3 7" id="KW-1133">Transmembrane helix</keyword>
<evidence type="ECO:0000256" key="5">
    <source>
        <dbReference type="ARBA" id="ARBA00023180"/>
    </source>
</evidence>
<dbReference type="GO" id="GO:0007166">
    <property type="term" value="P:cell surface receptor signaling pathway"/>
    <property type="evidence" value="ECO:0007669"/>
    <property type="project" value="InterPro"/>
</dbReference>